<gene>
    <name evidence="1" type="ORF">BU24DRAFT_428328</name>
</gene>
<dbReference type="EMBL" id="ML978078">
    <property type="protein sequence ID" value="KAF2009411.1"/>
    <property type="molecule type" value="Genomic_DNA"/>
</dbReference>
<protein>
    <submittedName>
        <fullName evidence="1">Uncharacterized protein</fullName>
    </submittedName>
</protein>
<sequence>MRMKSLLRDEKRLKFAWEDIDYTWQRAKKDHTQTMQELKYTQRGLDSDLARQSGWAMKQLDSSYYRTRDQTLAASEAAQSAVNTYGQVFCRELCDTIQRKLPTELQVQIYDYVRGPAELQIGENSVTIASEVGKITYLVDFDNPHGLQLMPGCSIELLPHYRNAEYMGREVVDRYFTVDLFHSLKFASQTLVEKFLSSDVLHQD</sequence>
<dbReference type="AlphaFoldDB" id="A0A6A5X907"/>
<evidence type="ECO:0000313" key="2">
    <source>
        <dbReference type="Proteomes" id="UP000799778"/>
    </source>
</evidence>
<keyword evidence="2" id="KW-1185">Reference proteome</keyword>
<accession>A0A6A5X907</accession>
<dbReference type="GeneID" id="54286849"/>
<dbReference type="Proteomes" id="UP000799778">
    <property type="component" value="Unassembled WGS sequence"/>
</dbReference>
<proteinExistence type="predicted"/>
<organism evidence="1 2">
    <name type="scientific">Aaosphaeria arxii CBS 175.79</name>
    <dbReference type="NCBI Taxonomy" id="1450172"/>
    <lineage>
        <taxon>Eukaryota</taxon>
        <taxon>Fungi</taxon>
        <taxon>Dikarya</taxon>
        <taxon>Ascomycota</taxon>
        <taxon>Pezizomycotina</taxon>
        <taxon>Dothideomycetes</taxon>
        <taxon>Pleosporomycetidae</taxon>
        <taxon>Pleosporales</taxon>
        <taxon>Pleosporales incertae sedis</taxon>
        <taxon>Aaosphaeria</taxon>
    </lineage>
</organism>
<reference evidence="1" key="1">
    <citation type="journal article" date="2020" name="Stud. Mycol.">
        <title>101 Dothideomycetes genomes: a test case for predicting lifestyles and emergence of pathogens.</title>
        <authorList>
            <person name="Haridas S."/>
            <person name="Albert R."/>
            <person name="Binder M."/>
            <person name="Bloem J."/>
            <person name="Labutti K."/>
            <person name="Salamov A."/>
            <person name="Andreopoulos B."/>
            <person name="Baker S."/>
            <person name="Barry K."/>
            <person name="Bills G."/>
            <person name="Bluhm B."/>
            <person name="Cannon C."/>
            <person name="Castanera R."/>
            <person name="Culley D."/>
            <person name="Daum C."/>
            <person name="Ezra D."/>
            <person name="Gonzalez J."/>
            <person name="Henrissat B."/>
            <person name="Kuo A."/>
            <person name="Liang C."/>
            <person name="Lipzen A."/>
            <person name="Lutzoni F."/>
            <person name="Magnuson J."/>
            <person name="Mondo S."/>
            <person name="Nolan M."/>
            <person name="Ohm R."/>
            <person name="Pangilinan J."/>
            <person name="Park H.-J."/>
            <person name="Ramirez L."/>
            <person name="Alfaro M."/>
            <person name="Sun H."/>
            <person name="Tritt A."/>
            <person name="Yoshinaga Y."/>
            <person name="Zwiers L.-H."/>
            <person name="Turgeon B."/>
            <person name="Goodwin S."/>
            <person name="Spatafora J."/>
            <person name="Crous P."/>
            <person name="Grigoriev I."/>
        </authorList>
    </citation>
    <scope>NUCLEOTIDE SEQUENCE</scope>
    <source>
        <strain evidence="1">CBS 175.79</strain>
    </source>
</reference>
<evidence type="ECO:0000313" key="1">
    <source>
        <dbReference type="EMBL" id="KAF2009411.1"/>
    </source>
</evidence>
<name>A0A6A5X907_9PLEO</name>
<dbReference type="RefSeq" id="XP_033377750.1">
    <property type="nucleotide sequence ID" value="XM_033529452.1"/>
</dbReference>